<comment type="caution">
    <text evidence="7">The sequence shown here is derived from an EMBL/GenBank/DDBJ whole genome shotgun (WGS) entry which is preliminary data.</text>
</comment>
<keyword evidence="2 6" id="KW-0812">Transmembrane</keyword>
<feature type="transmembrane region" description="Helical" evidence="6">
    <location>
        <begin position="389"/>
        <end position="408"/>
    </location>
</feature>
<protein>
    <recommendedName>
        <fullName evidence="8">P-type conjugative transfer protein TrbL</fullName>
    </recommendedName>
</protein>
<evidence type="ECO:0000313" key="7">
    <source>
        <dbReference type="EMBL" id="EMB34584.1"/>
    </source>
</evidence>
<feature type="compositionally biased region" description="Pro residues" evidence="5">
    <location>
        <begin position="612"/>
        <end position="631"/>
    </location>
</feature>
<feature type="transmembrane region" description="Helical" evidence="6">
    <location>
        <begin position="294"/>
        <end position="315"/>
    </location>
</feature>
<feature type="transmembrane region" description="Helical" evidence="6">
    <location>
        <begin position="322"/>
        <end position="341"/>
    </location>
</feature>
<evidence type="ECO:0008006" key="8">
    <source>
        <dbReference type="Google" id="ProtNLM"/>
    </source>
</evidence>
<gene>
    <name evidence="7" type="ORF">HMPREF9725_00123</name>
</gene>
<proteinExistence type="predicted"/>
<dbReference type="RefSeq" id="WP_002686838.1">
    <property type="nucleotide sequence ID" value="NZ_CM001794.1"/>
</dbReference>
<dbReference type="Pfam" id="PF04610">
    <property type="entry name" value="TrbL"/>
    <property type="match status" value="1"/>
</dbReference>
<keyword evidence="3 6" id="KW-1133">Transmembrane helix</keyword>
<evidence type="ECO:0000256" key="4">
    <source>
        <dbReference type="ARBA" id="ARBA00023136"/>
    </source>
</evidence>
<keyword evidence="4 6" id="KW-0472">Membrane</keyword>
<dbReference type="EMBL" id="AGDW01000001">
    <property type="protein sequence ID" value="EMB34584.1"/>
    <property type="molecule type" value="Genomic_DNA"/>
</dbReference>
<feature type="transmembrane region" description="Helical" evidence="6">
    <location>
        <begin position="24"/>
        <end position="49"/>
    </location>
</feature>
<evidence type="ECO:0000256" key="3">
    <source>
        <dbReference type="ARBA" id="ARBA00022989"/>
    </source>
</evidence>
<dbReference type="Proteomes" id="UP000011708">
    <property type="component" value="Chromosome"/>
</dbReference>
<accession>M2CK05</accession>
<feature type="region of interest" description="Disordered" evidence="5">
    <location>
        <begin position="582"/>
        <end position="631"/>
    </location>
</feature>
<feature type="transmembrane region" description="Helical" evidence="6">
    <location>
        <begin position="61"/>
        <end position="82"/>
    </location>
</feature>
<feature type="region of interest" description="Disordered" evidence="5">
    <location>
        <begin position="530"/>
        <end position="568"/>
    </location>
</feature>
<feature type="region of interest" description="Disordered" evidence="5">
    <location>
        <begin position="148"/>
        <end position="170"/>
    </location>
</feature>
<organism evidence="7">
    <name type="scientific">Treponema denticola H1-T</name>
    <dbReference type="NCBI Taxonomy" id="999431"/>
    <lineage>
        <taxon>Bacteria</taxon>
        <taxon>Pseudomonadati</taxon>
        <taxon>Spirochaetota</taxon>
        <taxon>Spirochaetia</taxon>
        <taxon>Spirochaetales</taxon>
        <taxon>Treponemataceae</taxon>
        <taxon>Treponema</taxon>
    </lineage>
</organism>
<dbReference type="GO" id="GO:0030255">
    <property type="term" value="P:protein secretion by the type IV secretion system"/>
    <property type="evidence" value="ECO:0007669"/>
    <property type="project" value="InterPro"/>
</dbReference>
<feature type="transmembrane region" description="Helical" evidence="6">
    <location>
        <begin position="353"/>
        <end position="377"/>
    </location>
</feature>
<dbReference type="GO" id="GO:0016020">
    <property type="term" value="C:membrane"/>
    <property type="evidence" value="ECO:0007669"/>
    <property type="project" value="UniProtKB-SubCell"/>
</dbReference>
<dbReference type="HOGENOM" id="CLU_423318_0_0_12"/>
<evidence type="ECO:0000256" key="2">
    <source>
        <dbReference type="ARBA" id="ARBA00022692"/>
    </source>
</evidence>
<evidence type="ECO:0000256" key="5">
    <source>
        <dbReference type="SAM" id="MobiDB-lite"/>
    </source>
</evidence>
<dbReference type="InterPro" id="IPR007688">
    <property type="entry name" value="Conjugal_tfr_TrbL/VirB6"/>
</dbReference>
<dbReference type="PATRIC" id="fig|999431.4.peg.125"/>
<name>M2CK05_TREDN</name>
<feature type="compositionally biased region" description="Polar residues" evidence="5">
    <location>
        <begin position="536"/>
        <end position="547"/>
    </location>
</feature>
<reference evidence="7" key="1">
    <citation type="submission" date="2012-01" db="EMBL/GenBank/DDBJ databases">
        <title>The Genome Sequence of Treponema denticola H1-T.</title>
        <authorList>
            <consortium name="The Broad Institute Genome Sequencing Platform"/>
            <person name="Earl A."/>
            <person name="Ward D."/>
            <person name="Feldgarden M."/>
            <person name="Gevers D."/>
            <person name="Blanton J.M."/>
            <person name="Fenno C.J."/>
            <person name="Baranova O.V."/>
            <person name="Mathney J."/>
            <person name="Dewhirst F.E."/>
            <person name="Izard J."/>
            <person name="Young S.K."/>
            <person name="Zeng Q."/>
            <person name="Gargeya S."/>
            <person name="Fitzgerald M."/>
            <person name="Haas B."/>
            <person name="Abouelleil A."/>
            <person name="Alvarado L."/>
            <person name="Arachchi H.M."/>
            <person name="Berlin A."/>
            <person name="Chapman S.B."/>
            <person name="Gearin G."/>
            <person name="Goldberg J."/>
            <person name="Griggs A."/>
            <person name="Gujja S."/>
            <person name="Hansen M."/>
            <person name="Heiman D."/>
            <person name="Howarth C."/>
            <person name="Larimer J."/>
            <person name="Lui A."/>
            <person name="MacDonald P.J.P."/>
            <person name="McCowen C."/>
            <person name="Montmayeur A."/>
            <person name="Murphy C."/>
            <person name="Neiman D."/>
            <person name="Pearson M."/>
            <person name="Priest M."/>
            <person name="Roberts A."/>
            <person name="Saif S."/>
            <person name="Shea T."/>
            <person name="Sisk P."/>
            <person name="Stolte C."/>
            <person name="Sykes S."/>
            <person name="Wortman J."/>
            <person name="Nusbaum C."/>
            <person name="Birren B."/>
        </authorList>
    </citation>
    <scope>NUCLEOTIDE SEQUENCE [LARGE SCALE GENOMIC DNA]</scope>
    <source>
        <strain evidence="7">H1-T</strain>
    </source>
</reference>
<sequence>MGGFTSYTWIDNALLDGMDYFSGVFFYFLNIANKLAVIVALIGIVINCIKLWFGAIAVRKMAISTILNFMLFLGAIGLYNIAVGTIAKTATIWGSEAGGGKAIVQQNLVALMEQCENDLKVAKTIENMSPEQAQSYIAQRKLNITQKGLGSGRSEKKNSPFADGVVDKNGPEEYMNSVNLYRTTEQNIAAAQSNIDALKAVLSPTKIKDKNGNLIDTYFLDVMIHDTKGGGSNFISPSSFFKVSILLAKLLMQREFNYLTVKIGKAQDEVDQQTWLIKPPRAIVVLGAMSLNDYGNIILTFICCIAIIFAAIFILMQYCMTIFEYAIVTSICVAFIPFILANETKAIAKKILPSFWGLAIKLLILTICMWFALYQYIYLAAGQMGEDSAVDLGVFAYIMFTIIISFVVTQNGPQIAMTILTGQPQLSMGELVAAGATVAGGAAFAGKATAGAAKIAATAGAKGIDKAATGMGMGREIFSARNAARQEVASRGGSSQEQAAYGRKAMGAVVAGHMQNAGKNFLHNLSHASATKDSRNGNQNRGSTFNNRFDGHEGKPPHTSFVQAKNADGTSQTFNEYLSSMGKAGADRGSRVASSFKPRQSFEVSESEKSGLPPPKPGLPPPKPELPAPKE</sequence>
<evidence type="ECO:0000256" key="6">
    <source>
        <dbReference type="SAM" id="Phobius"/>
    </source>
</evidence>
<comment type="subcellular location">
    <subcellularLocation>
        <location evidence="1">Membrane</location>
        <topology evidence="1">Multi-pass membrane protein</topology>
    </subcellularLocation>
</comment>
<evidence type="ECO:0000256" key="1">
    <source>
        <dbReference type="ARBA" id="ARBA00004141"/>
    </source>
</evidence>
<dbReference type="AlphaFoldDB" id="M2CK05"/>